<comment type="caution">
    <text evidence="2">The sequence shown here is derived from an EMBL/GenBank/DDBJ whole genome shotgun (WGS) entry which is preliminary data.</text>
</comment>
<feature type="region of interest" description="Disordered" evidence="1">
    <location>
        <begin position="22"/>
        <end position="48"/>
    </location>
</feature>
<evidence type="ECO:0000313" key="3">
    <source>
        <dbReference type="Proteomes" id="UP000697995"/>
    </source>
</evidence>
<dbReference type="Gene3D" id="1.25.40.10">
    <property type="entry name" value="Tetratricopeptide repeat domain"/>
    <property type="match status" value="1"/>
</dbReference>
<organism evidence="2 3">
    <name type="scientific">Paracraurococcus ruber</name>
    <dbReference type="NCBI Taxonomy" id="77675"/>
    <lineage>
        <taxon>Bacteria</taxon>
        <taxon>Pseudomonadati</taxon>
        <taxon>Pseudomonadota</taxon>
        <taxon>Alphaproteobacteria</taxon>
        <taxon>Acetobacterales</taxon>
        <taxon>Roseomonadaceae</taxon>
        <taxon>Paracraurococcus</taxon>
    </lineage>
</organism>
<accession>A0ABS1D8Z3</accession>
<evidence type="ECO:0000256" key="1">
    <source>
        <dbReference type="SAM" id="MobiDB-lite"/>
    </source>
</evidence>
<dbReference type="EMBL" id="NRSG01000688">
    <property type="protein sequence ID" value="MBK1662692.1"/>
    <property type="molecule type" value="Genomic_DNA"/>
</dbReference>
<name>A0ABS1D8Z3_9PROT</name>
<evidence type="ECO:0008006" key="4">
    <source>
        <dbReference type="Google" id="ProtNLM"/>
    </source>
</evidence>
<dbReference type="Proteomes" id="UP000697995">
    <property type="component" value="Unassembled WGS sequence"/>
</dbReference>
<protein>
    <recommendedName>
        <fullName evidence="4">Sel1 repeat family protein</fullName>
    </recommendedName>
</protein>
<gene>
    <name evidence="2" type="ORF">CKO45_31450</name>
</gene>
<feature type="non-terminal residue" evidence="2">
    <location>
        <position position="1"/>
    </location>
</feature>
<keyword evidence="3" id="KW-1185">Reference proteome</keyword>
<sequence>LLPGPAGAWPRLPDMPRAAAPVVPAQAQPQSQIPIQAQAQPPGTAPPASALPSLVLPPAATAEPPIFASLMRMGDAAMVRGDITRARAMYERAAATVPDSAAAAIAAGKTYDPNILPLFGAPPGLADAARARGWYERARALGDRAADGLLATLR</sequence>
<reference evidence="2 3" key="1">
    <citation type="journal article" date="2020" name="Microorganisms">
        <title>Osmotic Adaptation and Compatible Solute Biosynthesis of Phototrophic Bacteria as Revealed from Genome Analyses.</title>
        <authorList>
            <person name="Imhoff J.F."/>
            <person name="Rahn T."/>
            <person name="Kunzel S."/>
            <person name="Keller A."/>
            <person name="Neulinger S.C."/>
        </authorList>
    </citation>
    <scope>NUCLEOTIDE SEQUENCE [LARGE SCALE GENOMIC DNA]</scope>
    <source>
        <strain evidence="2 3">DSM 15382</strain>
    </source>
</reference>
<evidence type="ECO:0000313" key="2">
    <source>
        <dbReference type="EMBL" id="MBK1662692.1"/>
    </source>
</evidence>
<proteinExistence type="predicted"/>
<dbReference type="InterPro" id="IPR011990">
    <property type="entry name" value="TPR-like_helical_dom_sf"/>
</dbReference>